<reference evidence="1 2" key="1">
    <citation type="submission" date="2009-01" db="EMBL/GenBank/DDBJ databases">
        <authorList>
            <person name="Fulton L."/>
            <person name="Clifton S."/>
            <person name="Fulton B."/>
            <person name="Xu J."/>
            <person name="Minx P."/>
            <person name="Pepin K.H."/>
            <person name="Johnson M."/>
            <person name="Bhonagiri V."/>
            <person name="Nash W.E."/>
            <person name="Mardis E.R."/>
            <person name="Wilson R.K."/>
        </authorList>
    </citation>
    <scope>NUCLEOTIDE SEQUENCE [LARGE SCALE GENOMIC DNA]</scope>
    <source>
        <strain evidence="1 2">DSM 15981</strain>
    </source>
</reference>
<dbReference type="HOGENOM" id="CLU_3214268_0_0_9"/>
<keyword evidence="2" id="KW-1185">Reference proteome</keyword>
<comment type="caution">
    <text evidence="1">The sequence shown here is derived from an EMBL/GenBank/DDBJ whole genome shotgun (WGS) entry which is preliminary data.</text>
</comment>
<name>C0D6G0_9FIRM</name>
<sequence>MLLVLLYTVGRRRLSIRDTFPKLYHMLEKREIEFQNSTELFEKS</sequence>
<organism evidence="1 2">
    <name type="scientific">[Clostridium] asparagiforme DSM 15981</name>
    <dbReference type="NCBI Taxonomy" id="518636"/>
    <lineage>
        <taxon>Bacteria</taxon>
        <taxon>Bacillati</taxon>
        <taxon>Bacillota</taxon>
        <taxon>Clostridia</taxon>
        <taxon>Lachnospirales</taxon>
        <taxon>Lachnospiraceae</taxon>
        <taxon>Enterocloster</taxon>
    </lineage>
</organism>
<dbReference type="AlphaFoldDB" id="C0D6G0"/>
<evidence type="ECO:0000313" key="1">
    <source>
        <dbReference type="EMBL" id="EEG53076.1"/>
    </source>
</evidence>
<dbReference type="Proteomes" id="UP000004756">
    <property type="component" value="Unassembled WGS sequence"/>
</dbReference>
<accession>C0D6G0</accession>
<reference evidence="1 2" key="2">
    <citation type="submission" date="2009-02" db="EMBL/GenBank/DDBJ databases">
        <title>Draft genome sequence of Clostridium asparagiforme (DSM 15981).</title>
        <authorList>
            <person name="Sudarsanam P."/>
            <person name="Ley R."/>
            <person name="Guruge J."/>
            <person name="Turnbaugh P.J."/>
            <person name="Mahowald M."/>
            <person name="Liep D."/>
            <person name="Gordon J."/>
        </authorList>
    </citation>
    <scope>NUCLEOTIDE SEQUENCE [LARGE SCALE GENOMIC DNA]</scope>
    <source>
        <strain evidence="1 2">DSM 15981</strain>
    </source>
</reference>
<evidence type="ECO:0000313" key="2">
    <source>
        <dbReference type="Proteomes" id="UP000004756"/>
    </source>
</evidence>
<dbReference type="EMBL" id="ACCJ01000403">
    <property type="protein sequence ID" value="EEG53076.1"/>
    <property type="molecule type" value="Genomic_DNA"/>
</dbReference>
<proteinExistence type="predicted"/>
<protein>
    <submittedName>
        <fullName evidence="1">Uncharacterized protein</fullName>
    </submittedName>
</protein>
<gene>
    <name evidence="1" type="ORF">CLOSTASPAR_04857</name>
</gene>